<comment type="similarity">
    <text evidence="3">Belongs to the methylenetetrahydrofolate reductase family.</text>
</comment>
<dbReference type="Pfam" id="PF02219">
    <property type="entry name" value="MTHFR"/>
    <property type="match status" value="1"/>
</dbReference>
<protein>
    <submittedName>
        <fullName evidence="7">Uncharacterized protein</fullName>
    </submittedName>
</protein>
<comment type="pathway">
    <text evidence="2">One-carbon metabolism; tetrahydrofolate interconversion.</text>
</comment>
<keyword evidence="4" id="KW-0285">Flavoprotein</keyword>
<evidence type="ECO:0000256" key="1">
    <source>
        <dbReference type="ARBA" id="ARBA00001974"/>
    </source>
</evidence>
<keyword evidence="5" id="KW-0274">FAD</keyword>
<organism evidence="7">
    <name type="scientific">marine metagenome</name>
    <dbReference type="NCBI Taxonomy" id="408172"/>
    <lineage>
        <taxon>unclassified sequences</taxon>
        <taxon>metagenomes</taxon>
        <taxon>ecological metagenomes</taxon>
    </lineage>
</organism>
<dbReference type="GO" id="GO:0035999">
    <property type="term" value="P:tetrahydrofolate interconversion"/>
    <property type="evidence" value="ECO:0007669"/>
    <property type="project" value="UniProtKB-UniPathway"/>
</dbReference>
<dbReference type="InterPro" id="IPR003171">
    <property type="entry name" value="Mehydrof_redctse-like"/>
</dbReference>
<evidence type="ECO:0000256" key="4">
    <source>
        <dbReference type="ARBA" id="ARBA00022630"/>
    </source>
</evidence>
<evidence type="ECO:0000256" key="6">
    <source>
        <dbReference type="ARBA" id="ARBA00023002"/>
    </source>
</evidence>
<dbReference type="CDD" id="cd00537">
    <property type="entry name" value="MTHFR"/>
    <property type="match status" value="1"/>
</dbReference>
<comment type="cofactor">
    <cofactor evidence="1">
        <name>FAD</name>
        <dbReference type="ChEBI" id="CHEBI:57692"/>
    </cofactor>
</comment>
<dbReference type="Gene3D" id="3.20.20.220">
    <property type="match status" value="1"/>
</dbReference>
<dbReference type="SUPFAM" id="SSF51730">
    <property type="entry name" value="FAD-linked oxidoreductase"/>
    <property type="match status" value="1"/>
</dbReference>
<dbReference type="AlphaFoldDB" id="A0A382AB68"/>
<accession>A0A382AB68</accession>
<proteinExistence type="inferred from homology"/>
<sequence>MIVQPATTLEKQLNGGIFTVTGELSLPDSPTEESLLDRARRLSPFCDALNVTDSTSATPHFSSLAGSAILHRNGIEPIMQINCRDRNRIAIQNDVLGAHALGIRNILCITGDGVESGDHPEAKPVFDLDSVSLLSTISLLKKEGQFLSGRKLESKPNLFLGAAVNPFSPPFDLRPLRLLKKQKAGASFFQSQFCFDVPRFNTFMSELLDACNGTPPPVLVGVGPLRSAAMGLWMRENIAGVSIPDSVISRMSKYAKDEQSKIGIEICSETVTMLKGIHGVAGIHVMAYKWEGAVREIITNTGLQKENRN</sequence>
<dbReference type="GO" id="GO:0004489">
    <property type="term" value="F:methylenetetrahydrofolate reductase [NAD(P)H] activity"/>
    <property type="evidence" value="ECO:0007669"/>
    <property type="project" value="InterPro"/>
</dbReference>
<dbReference type="EMBL" id="UINC01024576">
    <property type="protein sequence ID" value="SVA98481.1"/>
    <property type="molecule type" value="Genomic_DNA"/>
</dbReference>
<dbReference type="GO" id="GO:0009086">
    <property type="term" value="P:methionine biosynthetic process"/>
    <property type="evidence" value="ECO:0007669"/>
    <property type="project" value="TreeGrafter"/>
</dbReference>
<gene>
    <name evidence="7" type="ORF">METZ01_LOCUS151335</name>
</gene>
<dbReference type="UniPathway" id="UPA00193"/>
<keyword evidence="6" id="KW-0560">Oxidoreductase</keyword>
<evidence type="ECO:0000256" key="3">
    <source>
        <dbReference type="ARBA" id="ARBA00006743"/>
    </source>
</evidence>
<name>A0A382AB68_9ZZZZ</name>
<dbReference type="InterPro" id="IPR029041">
    <property type="entry name" value="FAD-linked_oxidoreductase-like"/>
</dbReference>
<evidence type="ECO:0000256" key="2">
    <source>
        <dbReference type="ARBA" id="ARBA00004777"/>
    </source>
</evidence>
<dbReference type="PANTHER" id="PTHR45754">
    <property type="entry name" value="METHYLENETETRAHYDROFOLATE REDUCTASE"/>
    <property type="match status" value="1"/>
</dbReference>
<reference evidence="7" key="1">
    <citation type="submission" date="2018-05" db="EMBL/GenBank/DDBJ databases">
        <authorList>
            <person name="Lanie J.A."/>
            <person name="Ng W.-L."/>
            <person name="Kazmierczak K.M."/>
            <person name="Andrzejewski T.M."/>
            <person name="Davidsen T.M."/>
            <person name="Wayne K.J."/>
            <person name="Tettelin H."/>
            <person name="Glass J.I."/>
            <person name="Rusch D."/>
            <person name="Podicherti R."/>
            <person name="Tsui H.-C.T."/>
            <person name="Winkler M.E."/>
        </authorList>
    </citation>
    <scope>NUCLEOTIDE SEQUENCE</scope>
</reference>
<dbReference type="GO" id="GO:0071949">
    <property type="term" value="F:FAD binding"/>
    <property type="evidence" value="ECO:0007669"/>
    <property type="project" value="TreeGrafter"/>
</dbReference>
<evidence type="ECO:0000313" key="7">
    <source>
        <dbReference type="EMBL" id="SVA98481.1"/>
    </source>
</evidence>
<dbReference type="GO" id="GO:0005829">
    <property type="term" value="C:cytosol"/>
    <property type="evidence" value="ECO:0007669"/>
    <property type="project" value="TreeGrafter"/>
</dbReference>
<evidence type="ECO:0000256" key="5">
    <source>
        <dbReference type="ARBA" id="ARBA00022827"/>
    </source>
</evidence>
<dbReference type="PANTHER" id="PTHR45754:SF3">
    <property type="entry name" value="METHYLENETETRAHYDROFOLATE REDUCTASE (NADPH)"/>
    <property type="match status" value="1"/>
</dbReference>